<protein>
    <submittedName>
        <fullName evidence="1">Uncharacterized protein</fullName>
    </submittedName>
</protein>
<name>A0A8S5LUD2_9CAUD</name>
<proteinExistence type="predicted"/>
<reference evidence="1" key="1">
    <citation type="journal article" date="2021" name="Proc. Natl. Acad. Sci. U.S.A.">
        <title>A Catalog of Tens of Thousands of Viruses from Human Metagenomes Reveals Hidden Associations with Chronic Diseases.</title>
        <authorList>
            <person name="Tisza M.J."/>
            <person name="Buck C.B."/>
        </authorList>
    </citation>
    <scope>NUCLEOTIDE SEQUENCE</scope>
    <source>
        <strain evidence="1">CtwQY3</strain>
    </source>
</reference>
<sequence>MRNWENDFAYYDGDKFIMIGNLKEISHKTGIDKKKLKYYATNVYQRRNPNGKALIEIEEVEE</sequence>
<dbReference type="EMBL" id="BK014736">
    <property type="protein sequence ID" value="DAD73447.1"/>
    <property type="molecule type" value="Genomic_DNA"/>
</dbReference>
<evidence type="ECO:0000313" key="1">
    <source>
        <dbReference type="EMBL" id="DAD73447.1"/>
    </source>
</evidence>
<organism evidence="1">
    <name type="scientific">Siphoviridae sp. ctwQY3</name>
    <dbReference type="NCBI Taxonomy" id="2826515"/>
    <lineage>
        <taxon>Viruses</taxon>
        <taxon>Duplodnaviria</taxon>
        <taxon>Heunggongvirae</taxon>
        <taxon>Uroviricota</taxon>
        <taxon>Caudoviricetes</taxon>
    </lineage>
</organism>
<accession>A0A8S5LUD2</accession>